<dbReference type="Proteomes" id="UP000789595">
    <property type="component" value="Unassembled WGS sequence"/>
</dbReference>
<evidence type="ECO:0008006" key="4">
    <source>
        <dbReference type="Google" id="ProtNLM"/>
    </source>
</evidence>
<feature type="compositionally biased region" description="Low complexity" evidence="1">
    <location>
        <begin position="314"/>
        <end position="331"/>
    </location>
</feature>
<evidence type="ECO:0000313" key="2">
    <source>
        <dbReference type="EMBL" id="CAH0369830.1"/>
    </source>
</evidence>
<dbReference type="Gene3D" id="1.20.960.40">
    <property type="match status" value="1"/>
</dbReference>
<evidence type="ECO:0000313" key="3">
    <source>
        <dbReference type="Proteomes" id="UP000789595"/>
    </source>
</evidence>
<organism evidence="2 3">
    <name type="scientific">Pelagomonas calceolata</name>
    <dbReference type="NCBI Taxonomy" id="35677"/>
    <lineage>
        <taxon>Eukaryota</taxon>
        <taxon>Sar</taxon>
        <taxon>Stramenopiles</taxon>
        <taxon>Ochrophyta</taxon>
        <taxon>Pelagophyceae</taxon>
        <taxon>Pelagomonadales</taxon>
        <taxon>Pelagomonadaceae</taxon>
        <taxon>Pelagomonas</taxon>
    </lineage>
</organism>
<protein>
    <recommendedName>
        <fullName evidence="4">LisH domain-containing protein</fullName>
    </recommendedName>
</protein>
<feature type="compositionally biased region" description="Low complexity" evidence="1">
    <location>
        <begin position="342"/>
        <end position="354"/>
    </location>
</feature>
<dbReference type="EMBL" id="CAKKNE010000002">
    <property type="protein sequence ID" value="CAH0369830.1"/>
    <property type="molecule type" value="Genomic_DNA"/>
</dbReference>
<feature type="compositionally biased region" description="Low complexity" evidence="1">
    <location>
        <begin position="451"/>
        <end position="468"/>
    </location>
</feature>
<comment type="caution">
    <text evidence="2">The sequence shown here is derived from an EMBL/GenBank/DDBJ whole genome shotgun (WGS) entry which is preliminary data.</text>
</comment>
<dbReference type="AlphaFoldDB" id="A0A8J2SDD9"/>
<feature type="region of interest" description="Disordered" evidence="1">
    <location>
        <begin position="210"/>
        <end position="475"/>
    </location>
</feature>
<sequence length="475" mass="48324">MATSVDQAAAAAAAQGMYIDKQQYEAMEQKLYKAVECKLEQSGVMAALKAQLRADIFAAMVEPSPGEQASTAERCRKLPHGNEALGLVVDYLASVGLTRVLCVLAPDIGLSDERVHPDQVLAPATRSKLRDNVGLPAVPSKIPLLCELLEHGAQPVPKLDPSMSLSSSMPLPASTAAKLEAARAAALQHVQQAEDSYSASASFEEASISPRASYGDASFESESPRASPRTLSPRVSPSPSPEPAALRPRPDDSDASIVDEVEVASASEDSMFGGGGLGGGAGVRGSEDSMFGGDADAAAPARGAVDASEDSMFGAAGAAPVRGGADSTAAAPPRPRADDQSESASASDSSGDVSFADDDSADAAPAPARRPQTIDALFDSDGSDAAPERPPPPPPPRRTFPPPAAPPRPPPAASSSAFPTLPGMVAAPAADDGDDPFPGLAPGPDEDDNVSSRTGASSRTGTTATTAAARHDDVF</sequence>
<gene>
    <name evidence="2" type="ORF">PECAL_2P29720</name>
</gene>
<proteinExistence type="predicted"/>
<accession>A0A8J2SDD9</accession>
<feature type="compositionally biased region" description="Pro residues" evidence="1">
    <location>
        <begin position="388"/>
        <end position="412"/>
    </location>
</feature>
<keyword evidence="3" id="KW-1185">Reference proteome</keyword>
<feature type="compositionally biased region" description="Gly residues" evidence="1">
    <location>
        <begin position="272"/>
        <end position="283"/>
    </location>
</feature>
<dbReference type="OrthoDB" id="5970631at2759"/>
<feature type="compositionally biased region" description="Low complexity" evidence="1">
    <location>
        <begin position="413"/>
        <end position="443"/>
    </location>
</feature>
<feature type="compositionally biased region" description="Acidic residues" evidence="1">
    <location>
        <begin position="253"/>
        <end position="262"/>
    </location>
</feature>
<reference evidence="2" key="1">
    <citation type="submission" date="2021-11" db="EMBL/GenBank/DDBJ databases">
        <authorList>
            <consortium name="Genoscope - CEA"/>
            <person name="William W."/>
        </authorList>
    </citation>
    <scope>NUCLEOTIDE SEQUENCE</scope>
</reference>
<feature type="compositionally biased region" description="Low complexity" evidence="1">
    <location>
        <begin position="292"/>
        <end position="306"/>
    </location>
</feature>
<name>A0A8J2SDD9_9STRA</name>
<evidence type="ECO:0000256" key="1">
    <source>
        <dbReference type="SAM" id="MobiDB-lite"/>
    </source>
</evidence>